<protein>
    <submittedName>
        <fullName evidence="1">Uncharacterized protein</fullName>
    </submittedName>
</protein>
<dbReference type="Proteomes" id="UP000183561">
    <property type="component" value="Unassembled WGS sequence"/>
</dbReference>
<dbReference type="AlphaFoldDB" id="A0A1H4M2T0"/>
<dbReference type="EMBL" id="FNSV01000005">
    <property type="protein sequence ID" value="SEB77054.1"/>
    <property type="molecule type" value="Genomic_DNA"/>
</dbReference>
<evidence type="ECO:0000313" key="1">
    <source>
        <dbReference type="EMBL" id="SEB77054.1"/>
    </source>
</evidence>
<gene>
    <name evidence="1" type="ORF">SAMN04490239_1589</name>
</gene>
<proteinExistence type="predicted"/>
<dbReference type="RefSeq" id="WP_072949983.1">
    <property type="nucleotide sequence ID" value="NZ_FNSV01000005.1"/>
</dbReference>
<dbReference type="OrthoDB" id="4483306at2"/>
<organism evidence="1 2">
    <name type="scientific">Rhodococcus koreensis</name>
    <dbReference type="NCBI Taxonomy" id="99653"/>
    <lineage>
        <taxon>Bacteria</taxon>
        <taxon>Bacillati</taxon>
        <taxon>Actinomycetota</taxon>
        <taxon>Actinomycetes</taxon>
        <taxon>Mycobacteriales</taxon>
        <taxon>Nocardiaceae</taxon>
        <taxon>Rhodococcus</taxon>
    </lineage>
</organism>
<accession>A0A1H4M2T0</accession>
<name>A0A1H4M2T0_9NOCA</name>
<reference evidence="2" key="1">
    <citation type="submission" date="2016-10" db="EMBL/GenBank/DDBJ databases">
        <authorList>
            <person name="Varghese N."/>
            <person name="Submissions S."/>
        </authorList>
    </citation>
    <scope>NUCLEOTIDE SEQUENCE [LARGE SCALE GENOMIC DNA]</scope>
    <source>
        <strain evidence="2">DSM 44498</strain>
    </source>
</reference>
<evidence type="ECO:0000313" key="2">
    <source>
        <dbReference type="Proteomes" id="UP000183561"/>
    </source>
</evidence>
<keyword evidence="2" id="KW-1185">Reference proteome</keyword>
<sequence length="111" mass="11923">MSSIDDDVPPAPDSVIERVAPILRAALLRAESRASDRASKAVTVEHEAAAIKAVKVAHGNLSAFLAADTAHPDGATSQIDYYRFAYALIDRIAEARKAGVDVRLGEIEIRR</sequence>